<feature type="transmembrane region" description="Helical" evidence="1">
    <location>
        <begin position="7"/>
        <end position="32"/>
    </location>
</feature>
<evidence type="ECO:0000313" key="3">
    <source>
        <dbReference type="Proteomes" id="UP000185766"/>
    </source>
</evidence>
<dbReference type="EMBL" id="FOAS01000017">
    <property type="protein sequence ID" value="SEL67405.1"/>
    <property type="molecule type" value="Genomic_DNA"/>
</dbReference>
<protein>
    <submittedName>
        <fullName evidence="2">Uncharacterized protein</fullName>
    </submittedName>
</protein>
<proteinExistence type="predicted"/>
<keyword evidence="1" id="KW-0472">Membrane</keyword>
<name>A0A1H7S4I5_9GAMM</name>
<accession>A0A1H7S4I5</accession>
<dbReference type="AlphaFoldDB" id="A0A1H7S4I5"/>
<keyword evidence="3" id="KW-1185">Reference proteome</keyword>
<evidence type="ECO:0000256" key="1">
    <source>
        <dbReference type="SAM" id="Phobius"/>
    </source>
</evidence>
<organism evidence="2 3">
    <name type="scientific">Atopomonas hussainii</name>
    <dbReference type="NCBI Taxonomy" id="1429083"/>
    <lineage>
        <taxon>Bacteria</taxon>
        <taxon>Pseudomonadati</taxon>
        <taxon>Pseudomonadota</taxon>
        <taxon>Gammaproteobacteria</taxon>
        <taxon>Pseudomonadales</taxon>
        <taxon>Pseudomonadaceae</taxon>
        <taxon>Atopomonas</taxon>
    </lineage>
</organism>
<sequence length="75" mass="8026">MAQTLRFPWFFLLLDGIGTVLLGVGLAEWFAAVELVPQALRIEPLGPILVGVGLALMLPALASMLRQLIKAKAGQ</sequence>
<dbReference type="RefSeq" id="WP_074870242.1">
    <property type="nucleotide sequence ID" value="NZ_FOAS01000017.1"/>
</dbReference>
<evidence type="ECO:0000313" key="2">
    <source>
        <dbReference type="EMBL" id="SEL67405.1"/>
    </source>
</evidence>
<keyword evidence="1" id="KW-1133">Transmembrane helix</keyword>
<keyword evidence="1" id="KW-0812">Transmembrane</keyword>
<feature type="transmembrane region" description="Helical" evidence="1">
    <location>
        <begin position="44"/>
        <end position="65"/>
    </location>
</feature>
<reference evidence="2 3" key="1">
    <citation type="submission" date="2016-10" db="EMBL/GenBank/DDBJ databases">
        <authorList>
            <person name="de Groot N.N."/>
        </authorList>
    </citation>
    <scope>NUCLEOTIDE SEQUENCE [LARGE SCALE GENOMIC DNA]</scope>
    <source>
        <strain evidence="2 3">JCM 19513</strain>
    </source>
</reference>
<dbReference type="Proteomes" id="UP000185766">
    <property type="component" value="Unassembled WGS sequence"/>
</dbReference>
<gene>
    <name evidence="2" type="ORF">SAMN05216214_11728</name>
</gene>